<dbReference type="EMBL" id="PP511440">
    <property type="protein sequence ID" value="XCD04217.1"/>
    <property type="molecule type" value="Genomic_DNA"/>
</dbReference>
<dbReference type="EMBL" id="PP511517">
    <property type="protein sequence ID" value="XCD04863.1"/>
    <property type="molecule type" value="Genomic_DNA"/>
</dbReference>
<dbReference type="Pfam" id="PF23343">
    <property type="entry name" value="REP_ORF2-G2P"/>
    <property type="match status" value="1"/>
</dbReference>
<dbReference type="InterPro" id="IPR056906">
    <property type="entry name" value="ORF2/G2P_dom"/>
</dbReference>
<sequence>MLCRHPFIRDPTGKVLVKAKLNPGYDPLDGVPFPCGQCLPCRINKRRVWTLRLMLERLLHEKAAFITLTYSEENLPHDETSRETLRKRDLQLFLKKLRFHFKVPIRFYACGEYGEKSHRPHYHAILFGVDAFDLDPEWLLYEGKSGPSVYGHKHSPLFDLWEHGLVHVGECSRQSIQYVAGYVTKKFVTSKQDTRQKEFATMSRRPGIAAGAIEAVVGALKDVPESGFTGQLRVDGKKWPMGRYLITKVADELGFTGNLDEYLNELGDLYRKSCMSDAMSFIEYVVALDDQRFKQLDAKDRLFNHRDFEVL</sequence>
<protein>
    <submittedName>
        <fullName evidence="4">Replication initiator protein</fullName>
    </submittedName>
</protein>
<organism evidence="4">
    <name type="scientific">Dulem virus 92</name>
    <dbReference type="NCBI Taxonomy" id="3145803"/>
    <lineage>
        <taxon>Viruses</taxon>
        <taxon>Monodnaviria</taxon>
        <taxon>Sangervirae</taxon>
        <taxon>Phixviricota</taxon>
        <taxon>Malgrandaviricetes</taxon>
        <taxon>Petitvirales</taxon>
        <taxon>Microviridae</taxon>
        <taxon>Microvirus</taxon>
    </lineage>
</organism>
<evidence type="ECO:0000259" key="1">
    <source>
        <dbReference type="Pfam" id="PF23343"/>
    </source>
</evidence>
<name>A0AAU8B963_9VIRU</name>
<evidence type="ECO:0000313" key="2">
    <source>
        <dbReference type="EMBL" id="XCD04217.1"/>
    </source>
</evidence>
<evidence type="ECO:0000313" key="3">
    <source>
        <dbReference type="EMBL" id="XCD04863.1"/>
    </source>
</evidence>
<reference evidence="4" key="1">
    <citation type="submission" date="2024-03" db="EMBL/GenBank/DDBJ databases">
        <title>Diverse circular DNA viruses in blood, oral, and fecal samples of captive lemurs.</title>
        <authorList>
            <person name="Paietta E.N."/>
            <person name="Kraberger S."/>
            <person name="Lund M.C."/>
            <person name="Custer J.M."/>
            <person name="Vargas K.M."/>
            <person name="Ehmke E.E."/>
            <person name="Yoder A.D."/>
            <person name="Varsani A."/>
        </authorList>
    </citation>
    <scope>NUCLEOTIDE SEQUENCE</scope>
    <source>
        <strain evidence="2">Duke_21_109</strain>
        <strain evidence="3">Duke_24FF_1323</strain>
        <strain evidence="4">Duke_28FS_117</strain>
    </source>
</reference>
<accession>A0AAU8B963</accession>
<dbReference type="EMBL" id="PP511845">
    <property type="protein sequence ID" value="XCD08025.1"/>
    <property type="molecule type" value="Genomic_DNA"/>
</dbReference>
<feature type="domain" description="Replication-associated protein ORF2/G2P" evidence="1">
    <location>
        <begin position="64"/>
        <end position="186"/>
    </location>
</feature>
<evidence type="ECO:0000313" key="4">
    <source>
        <dbReference type="EMBL" id="XCD08025.1"/>
    </source>
</evidence>
<proteinExistence type="predicted"/>